<proteinExistence type="predicted"/>
<evidence type="ECO:0000256" key="1">
    <source>
        <dbReference type="SAM" id="MobiDB-lite"/>
    </source>
</evidence>
<keyword evidence="3" id="KW-1185">Reference proteome</keyword>
<gene>
    <name evidence="2" type="ORF">DZC75_09290</name>
</gene>
<dbReference type="AlphaFoldDB" id="A0AAI8KA88"/>
<name>A0AAI8KA88_9PSED</name>
<organism evidence="2 3">
    <name type="scientific">Pseudomonas parafulva</name>
    <dbReference type="NCBI Taxonomy" id="157782"/>
    <lineage>
        <taxon>Bacteria</taxon>
        <taxon>Pseudomonadati</taxon>
        <taxon>Pseudomonadota</taxon>
        <taxon>Gammaproteobacteria</taxon>
        <taxon>Pseudomonadales</taxon>
        <taxon>Pseudomonadaceae</taxon>
        <taxon>Pseudomonas</taxon>
    </lineage>
</organism>
<evidence type="ECO:0000313" key="3">
    <source>
        <dbReference type="Proteomes" id="UP000258127"/>
    </source>
</evidence>
<dbReference type="EMBL" id="CP031641">
    <property type="protein sequence ID" value="AXO88180.1"/>
    <property type="molecule type" value="Genomic_DNA"/>
</dbReference>
<feature type="compositionally biased region" description="Low complexity" evidence="1">
    <location>
        <begin position="57"/>
        <end position="68"/>
    </location>
</feature>
<feature type="region of interest" description="Disordered" evidence="1">
    <location>
        <begin position="49"/>
        <end position="75"/>
    </location>
</feature>
<evidence type="ECO:0000313" key="2">
    <source>
        <dbReference type="EMBL" id="AXO88180.1"/>
    </source>
</evidence>
<dbReference type="Proteomes" id="UP000258127">
    <property type="component" value="Chromosome"/>
</dbReference>
<reference evidence="2 3" key="1">
    <citation type="submission" date="2018-08" db="EMBL/GenBank/DDBJ databases">
        <authorList>
            <person name="Lee Y."/>
            <person name="Kakembo D."/>
        </authorList>
    </citation>
    <scope>NUCLEOTIDE SEQUENCE [LARGE SCALE GENOMIC DNA]</scope>
    <source>
        <strain evidence="2 3">JBCS1880</strain>
    </source>
</reference>
<protein>
    <submittedName>
        <fullName evidence="2">Uncharacterized protein</fullName>
    </submittedName>
</protein>
<sequence>MGNVEDMRVTCKGIEVYVGTVPGEWPSVFRGDRRAVDAQVGYDCAAPQAQRHRQRIAPRPVGGAPAAGQSRSDAGPGVNVAIAISVVFEERHVLSRFITRAYQDNLTLRYLGSAR</sequence>
<accession>A0AAI8KA88</accession>